<evidence type="ECO:0000313" key="4">
    <source>
        <dbReference type="Proteomes" id="UP000772434"/>
    </source>
</evidence>
<feature type="disulfide bond" evidence="1">
    <location>
        <begin position="142"/>
        <end position="155"/>
    </location>
</feature>
<proteinExistence type="predicted"/>
<dbReference type="InterPro" id="IPR001938">
    <property type="entry name" value="Thaumatin"/>
</dbReference>
<dbReference type="PANTHER" id="PTHR31013:SF2">
    <property type="entry name" value="THAUMATIN-LIKE PROTEIN"/>
    <property type="match status" value="1"/>
</dbReference>
<name>A0A9P5PTZ7_9AGAR</name>
<dbReference type="Proteomes" id="UP000772434">
    <property type="component" value="Unassembled WGS sequence"/>
</dbReference>
<dbReference type="PIRSF" id="PIRSF002703">
    <property type="entry name" value="Thaumatin"/>
    <property type="match status" value="1"/>
</dbReference>
<sequence length="239" mass="23759">MSFTSLLALALAAVSVAGQSLNVVNNCGESLFLFTQTSFGTIDTNVIVNAGTTTSLGISSNWDGAVNVGTGCDSTGQTCTTGGPAWDGTTPMSRAEFNFFAIPGQVTYDISLIYGFNVGMEISTGDSSCFAFSCGSALPAGCPVPGPAGPQGNTCFSPCCSSAAACAGGALPAGGGGCVDNAGPGPQSPYYDATCPNAYAFPDNDGAAGFTPADEVDFTCDNTAVVLTLCPSGSSDFPK</sequence>
<reference evidence="3" key="1">
    <citation type="submission" date="2020-11" db="EMBL/GenBank/DDBJ databases">
        <authorList>
            <consortium name="DOE Joint Genome Institute"/>
            <person name="Ahrendt S."/>
            <person name="Riley R."/>
            <person name="Andreopoulos W."/>
            <person name="Labutti K."/>
            <person name="Pangilinan J."/>
            <person name="Ruiz-Duenas F.J."/>
            <person name="Barrasa J.M."/>
            <person name="Sanchez-Garcia M."/>
            <person name="Camarero S."/>
            <person name="Miyauchi S."/>
            <person name="Serrano A."/>
            <person name="Linde D."/>
            <person name="Babiker R."/>
            <person name="Drula E."/>
            <person name="Ayuso-Fernandez I."/>
            <person name="Pacheco R."/>
            <person name="Padilla G."/>
            <person name="Ferreira P."/>
            <person name="Barriuso J."/>
            <person name="Kellner H."/>
            <person name="Castanera R."/>
            <person name="Alfaro M."/>
            <person name="Ramirez L."/>
            <person name="Pisabarro A.G."/>
            <person name="Kuo A."/>
            <person name="Tritt A."/>
            <person name="Lipzen A."/>
            <person name="He G."/>
            <person name="Yan M."/>
            <person name="Ng V."/>
            <person name="Cullen D."/>
            <person name="Martin F."/>
            <person name="Rosso M.-N."/>
            <person name="Henrissat B."/>
            <person name="Hibbett D."/>
            <person name="Martinez A.T."/>
            <person name="Grigoriev I.V."/>
        </authorList>
    </citation>
    <scope>NUCLEOTIDE SEQUENCE</scope>
    <source>
        <strain evidence="3">AH 40177</strain>
    </source>
</reference>
<feature type="disulfide bond" evidence="1">
    <location>
        <begin position="159"/>
        <end position="166"/>
    </location>
</feature>
<feature type="chain" id="PRO_5040185853" evidence="2">
    <location>
        <begin position="19"/>
        <end position="239"/>
    </location>
</feature>
<evidence type="ECO:0000256" key="1">
    <source>
        <dbReference type="PIRSR" id="PIRSR002703-1"/>
    </source>
</evidence>
<dbReference type="AlphaFoldDB" id="A0A9P5PTZ7"/>
<feature type="disulfide bond" evidence="1">
    <location>
        <begin position="72"/>
        <end position="79"/>
    </location>
</feature>
<gene>
    <name evidence="3" type="ORF">BDP27DRAFT_1324479</name>
</gene>
<organism evidence="3 4">
    <name type="scientific">Rhodocollybia butyracea</name>
    <dbReference type="NCBI Taxonomy" id="206335"/>
    <lineage>
        <taxon>Eukaryota</taxon>
        <taxon>Fungi</taxon>
        <taxon>Dikarya</taxon>
        <taxon>Basidiomycota</taxon>
        <taxon>Agaricomycotina</taxon>
        <taxon>Agaricomycetes</taxon>
        <taxon>Agaricomycetidae</taxon>
        <taxon>Agaricales</taxon>
        <taxon>Marasmiineae</taxon>
        <taxon>Omphalotaceae</taxon>
        <taxon>Rhodocollybia</taxon>
    </lineage>
</organism>
<dbReference type="SMART" id="SM00205">
    <property type="entry name" value="THN"/>
    <property type="match status" value="1"/>
</dbReference>
<comment type="caution">
    <text evidence="3">The sequence shown here is derived from an EMBL/GenBank/DDBJ whole genome shotgun (WGS) entry which is preliminary data.</text>
</comment>
<evidence type="ECO:0000256" key="2">
    <source>
        <dbReference type="SAM" id="SignalP"/>
    </source>
</evidence>
<feature type="disulfide bond" evidence="1">
    <location>
        <begin position="134"/>
        <end position="195"/>
    </location>
</feature>
<feature type="signal peptide" evidence="2">
    <location>
        <begin position="1"/>
        <end position="18"/>
    </location>
</feature>
<dbReference type="Pfam" id="PF00314">
    <property type="entry name" value="Thaumatin"/>
    <property type="match status" value="1"/>
</dbReference>
<dbReference type="EMBL" id="JADNRY010000045">
    <property type="protein sequence ID" value="KAF9069968.1"/>
    <property type="molecule type" value="Genomic_DNA"/>
</dbReference>
<dbReference type="PROSITE" id="PS51367">
    <property type="entry name" value="THAUMATIN_2"/>
    <property type="match status" value="1"/>
</dbReference>
<keyword evidence="4" id="KW-1185">Reference proteome</keyword>
<accession>A0A9P5PTZ7</accession>
<keyword evidence="2" id="KW-0732">Signal</keyword>
<dbReference type="Gene3D" id="2.60.110.10">
    <property type="entry name" value="Thaumatin"/>
    <property type="match status" value="1"/>
</dbReference>
<dbReference type="PANTHER" id="PTHR31013">
    <property type="entry name" value="THAUMATIN FAMILY PROTEIN-RELATED"/>
    <property type="match status" value="1"/>
</dbReference>
<keyword evidence="1" id="KW-1015">Disulfide bond</keyword>
<evidence type="ECO:0000313" key="3">
    <source>
        <dbReference type="EMBL" id="KAF9069968.1"/>
    </source>
</evidence>
<dbReference type="InterPro" id="IPR037176">
    <property type="entry name" value="Osmotin/thaumatin-like_sf"/>
</dbReference>
<dbReference type="OrthoDB" id="2939430at2759"/>
<dbReference type="SUPFAM" id="SSF49870">
    <property type="entry name" value="Osmotin, thaumatin-like protein"/>
    <property type="match status" value="1"/>
</dbReference>
<protein>
    <submittedName>
        <fullName evidence="3">Thaumatin</fullName>
    </submittedName>
</protein>